<protein>
    <submittedName>
        <fullName evidence="2">Transcriptional regulator</fullName>
    </submittedName>
</protein>
<dbReference type="SUPFAM" id="SSF46955">
    <property type="entry name" value="Putative DNA-binding domain"/>
    <property type="match status" value="1"/>
</dbReference>
<dbReference type="GO" id="GO:0003677">
    <property type="term" value="F:DNA binding"/>
    <property type="evidence" value="ECO:0007669"/>
    <property type="project" value="InterPro"/>
</dbReference>
<dbReference type="NCBIfam" id="TIGR01764">
    <property type="entry name" value="excise"/>
    <property type="match status" value="1"/>
</dbReference>
<evidence type="ECO:0000313" key="3">
    <source>
        <dbReference type="Proteomes" id="UP000179627"/>
    </source>
</evidence>
<dbReference type="InterPro" id="IPR009061">
    <property type="entry name" value="DNA-bd_dom_put_sf"/>
</dbReference>
<dbReference type="AlphaFoldDB" id="A0A1S1R026"/>
<keyword evidence="3" id="KW-1185">Reference proteome</keyword>
<feature type="domain" description="Helix-turn-helix" evidence="1">
    <location>
        <begin position="5"/>
        <end position="53"/>
    </location>
</feature>
<dbReference type="InterPro" id="IPR038148">
    <property type="entry name" value="Tn1545/Tn916_Xis"/>
</dbReference>
<proteinExistence type="predicted"/>
<reference evidence="3" key="1">
    <citation type="submission" date="2016-07" db="EMBL/GenBank/DDBJ databases">
        <title>Sequence Frankia sp. strain CcI1.17.</title>
        <authorList>
            <person name="Ghodhbane-Gtari F."/>
            <person name="Swanson E."/>
            <person name="Gueddou A."/>
            <person name="Morris K."/>
            <person name="Hezbri K."/>
            <person name="Ktari A."/>
            <person name="Nouioui I."/>
            <person name="Abebe-Akele F."/>
            <person name="Simpson S."/>
            <person name="Thomas K."/>
            <person name="Gtari M."/>
            <person name="Tisa L.S."/>
            <person name="Hurst S."/>
        </authorList>
    </citation>
    <scope>NUCLEOTIDE SEQUENCE [LARGE SCALE GENOMIC DNA]</scope>
    <source>
        <strain evidence="3">Cc1.17</strain>
    </source>
</reference>
<dbReference type="RefSeq" id="WP_071083709.1">
    <property type="nucleotide sequence ID" value="NZ_MBLM01000108.1"/>
</dbReference>
<accession>A0A1S1R026</accession>
<evidence type="ECO:0000313" key="2">
    <source>
        <dbReference type="EMBL" id="OHV38672.1"/>
    </source>
</evidence>
<dbReference type="EMBL" id="MBLM01000108">
    <property type="protein sequence ID" value="OHV38672.1"/>
    <property type="molecule type" value="Genomic_DNA"/>
</dbReference>
<evidence type="ECO:0000259" key="1">
    <source>
        <dbReference type="Pfam" id="PF12728"/>
    </source>
</evidence>
<comment type="caution">
    <text evidence="2">The sequence shown here is derived from an EMBL/GenBank/DDBJ whole genome shotgun (WGS) entry which is preliminary data.</text>
</comment>
<dbReference type="Gene3D" id="3.90.105.50">
    <property type="match status" value="1"/>
</dbReference>
<dbReference type="OrthoDB" id="1093249at2"/>
<gene>
    <name evidence="2" type="ORF">CC117_02715</name>
</gene>
<dbReference type="Pfam" id="PF12728">
    <property type="entry name" value="HTH_17"/>
    <property type="match status" value="1"/>
</dbReference>
<name>A0A1S1R026_9ACTN</name>
<dbReference type="InterPro" id="IPR010093">
    <property type="entry name" value="SinI_DNA-bd"/>
</dbReference>
<organism evidence="2 3">
    <name type="scientific">Parafrankia colletiae</name>
    <dbReference type="NCBI Taxonomy" id="573497"/>
    <lineage>
        <taxon>Bacteria</taxon>
        <taxon>Bacillati</taxon>
        <taxon>Actinomycetota</taxon>
        <taxon>Actinomycetes</taxon>
        <taxon>Frankiales</taxon>
        <taxon>Frankiaceae</taxon>
        <taxon>Parafrankia</taxon>
    </lineage>
</organism>
<sequence length="64" mass="6866">MTKLLLTPAEAAELLGVGRTTIYELMNSGDIPSVRIGRARRIPSADLVAFVDRLRGVVEQGEAA</sequence>
<dbReference type="Proteomes" id="UP000179627">
    <property type="component" value="Unassembled WGS sequence"/>
</dbReference>
<dbReference type="InterPro" id="IPR041657">
    <property type="entry name" value="HTH_17"/>
</dbReference>